<comment type="caution">
    <text evidence="1">The sequence shown here is derived from an EMBL/GenBank/DDBJ whole genome shotgun (WGS) entry which is preliminary data.</text>
</comment>
<keyword evidence="2" id="KW-1185">Reference proteome</keyword>
<reference evidence="1 2" key="1">
    <citation type="submission" date="2020-07" db="EMBL/GenBank/DDBJ databases">
        <title>Halophilic bacteria isolated from french cheeses.</title>
        <authorList>
            <person name="Kothe C.I."/>
            <person name="Farah-Kraiem B."/>
            <person name="Renault P."/>
            <person name="Dridi B."/>
        </authorList>
    </citation>
    <scope>NUCLEOTIDE SEQUENCE [LARGE SCALE GENOMIC DNA]</scope>
    <source>
        <strain evidence="1 2">FME14</strain>
    </source>
</reference>
<protein>
    <submittedName>
        <fullName evidence="1">Uncharacterized protein</fullName>
    </submittedName>
</protein>
<proteinExistence type="predicted"/>
<dbReference type="Proteomes" id="UP000707245">
    <property type="component" value="Unassembled WGS sequence"/>
</dbReference>
<dbReference type="RefSeq" id="WP_192543215.1">
    <property type="nucleotide sequence ID" value="NZ_RRZA01000141.1"/>
</dbReference>
<dbReference type="EMBL" id="RRZA01000141">
    <property type="protein sequence ID" value="MBE0459915.1"/>
    <property type="molecule type" value="Genomic_DNA"/>
</dbReference>
<organism evidence="1 2">
    <name type="scientific">Pseudoalteromonas prydzensis</name>
    <dbReference type="NCBI Taxonomy" id="182141"/>
    <lineage>
        <taxon>Bacteria</taxon>
        <taxon>Pseudomonadati</taxon>
        <taxon>Pseudomonadota</taxon>
        <taxon>Gammaproteobacteria</taxon>
        <taxon>Alteromonadales</taxon>
        <taxon>Pseudoalteromonadaceae</taxon>
        <taxon>Pseudoalteromonas</taxon>
    </lineage>
</organism>
<evidence type="ECO:0000313" key="2">
    <source>
        <dbReference type="Proteomes" id="UP000707245"/>
    </source>
</evidence>
<evidence type="ECO:0000313" key="1">
    <source>
        <dbReference type="EMBL" id="MBE0459915.1"/>
    </source>
</evidence>
<sequence length="184" mass="20804">MIAALFGINDYKTEQKFSLAIIDMENMPEAAERETFIPTYENVISFGKRELLSDFENRGIDNPDIMNQIMNPEFSVYFKKSIIEYKEAGGDIYNEKSFTEYVESNSSEDSDLLIARFRTMNQLGANELFSGNGLTEVDLESPWGKHVNTKYGVVETFTFERDPLTINQLGDAVAIISATPIPVN</sequence>
<accession>A0ABR9FSW6</accession>
<name>A0ABR9FSW6_9GAMM</name>
<gene>
    <name evidence="1" type="ORF">EI167_21340</name>
</gene>